<evidence type="ECO:0000313" key="2">
    <source>
        <dbReference type="Proteomes" id="UP001295423"/>
    </source>
</evidence>
<proteinExistence type="predicted"/>
<keyword evidence="2" id="KW-1185">Reference proteome</keyword>
<comment type="caution">
    <text evidence="1">The sequence shown here is derived from an EMBL/GenBank/DDBJ whole genome shotgun (WGS) entry which is preliminary data.</text>
</comment>
<sequence length="85" mass="9889">MLKCDIHSYSNDHLEFVKRYQVTSRATSRNLQVQHEFGPPFFRYYKVGLVGRWYCSGFTLTGLSFFQFLNTEYGSSSMGVALDWA</sequence>
<reference evidence="1" key="1">
    <citation type="submission" date="2023-08" db="EMBL/GenBank/DDBJ databases">
        <authorList>
            <person name="Audoor S."/>
            <person name="Bilcke G."/>
        </authorList>
    </citation>
    <scope>NUCLEOTIDE SEQUENCE</scope>
</reference>
<protein>
    <submittedName>
        <fullName evidence="1">Uncharacterized protein</fullName>
    </submittedName>
</protein>
<dbReference type="Proteomes" id="UP001295423">
    <property type="component" value="Unassembled WGS sequence"/>
</dbReference>
<dbReference type="EMBL" id="CAKOGP040001725">
    <property type="protein sequence ID" value="CAJ1947385.1"/>
    <property type="molecule type" value="Genomic_DNA"/>
</dbReference>
<accession>A0AAD2FNK9</accession>
<dbReference type="AlphaFoldDB" id="A0AAD2FNK9"/>
<evidence type="ECO:0000313" key="1">
    <source>
        <dbReference type="EMBL" id="CAJ1947385.1"/>
    </source>
</evidence>
<gene>
    <name evidence="1" type="ORF">CYCCA115_LOCUS11120</name>
</gene>
<name>A0AAD2FNK9_9STRA</name>
<organism evidence="1 2">
    <name type="scientific">Cylindrotheca closterium</name>
    <dbReference type="NCBI Taxonomy" id="2856"/>
    <lineage>
        <taxon>Eukaryota</taxon>
        <taxon>Sar</taxon>
        <taxon>Stramenopiles</taxon>
        <taxon>Ochrophyta</taxon>
        <taxon>Bacillariophyta</taxon>
        <taxon>Bacillariophyceae</taxon>
        <taxon>Bacillariophycidae</taxon>
        <taxon>Bacillariales</taxon>
        <taxon>Bacillariaceae</taxon>
        <taxon>Cylindrotheca</taxon>
    </lineage>
</organism>